<comment type="similarity">
    <text evidence="7">Belongs to the troponin C family.</text>
</comment>
<dbReference type="GO" id="GO:1990584">
    <property type="term" value="C:cardiac Troponin complex"/>
    <property type="evidence" value="ECO:0007669"/>
    <property type="project" value="UniProtKB-ARBA"/>
</dbReference>
<dbReference type="InterPro" id="IPR002048">
    <property type="entry name" value="EF_hand_dom"/>
</dbReference>
<comment type="function">
    <text evidence="6">Troponin is the central regulatory protein of striated muscle contraction. Tn consists of three components: Tn-I which is the inhibitor of actomyosin ATPase, Tn-T which contains the binding site for tropomyosin and Tn-C. The binding of calcium to Tn-C abolishes the inhibitory action of Tn on actin filaments.</text>
</comment>
<evidence type="ECO:0000256" key="1">
    <source>
        <dbReference type="ARBA" id="ARBA00022723"/>
    </source>
</evidence>
<gene>
    <name evidence="11" type="primary">LOC116949278</name>
</gene>
<dbReference type="PROSITE" id="PS50222">
    <property type="entry name" value="EF_HAND_2"/>
    <property type="match status" value="3"/>
</dbReference>
<dbReference type="Gene3D" id="1.10.238.10">
    <property type="entry name" value="EF-hand"/>
    <property type="match status" value="2"/>
</dbReference>
<dbReference type="FunFam" id="1.10.238.10:FF:000033">
    <property type="entry name" value="Troponin C, slow skeletal and cardiac muscles"/>
    <property type="match status" value="1"/>
</dbReference>
<feature type="domain" description="EF-hand" evidence="9">
    <location>
        <begin position="119"/>
        <end position="154"/>
    </location>
</feature>
<dbReference type="InterPro" id="IPR011992">
    <property type="entry name" value="EF-hand-dom_pair"/>
</dbReference>
<dbReference type="InterPro" id="IPR018247">
    <property type="entry name" value="EF_Hand_1_Ca_BS"/>
</dbReference>
<dbReference type="RefSeq" id="XP_032822291.1">
    <property type="nucleotide sequence ID" value="XM_032966400.1"/>
</dbReference>
<dbReference type="PANTHER" id="PTHR23048:SF47">
    <property type="entry name" value="TROPONIN C1, SLOW SKELETAL AND CARDIAC TYPE"/>
    <property type="match status" value="1"/>
</dbReference>
<accession>A0AAJ7X5R4</accession>
<dbReference type="KEGG" id="pmrn:116949278"/>
<evidence type="ECO:0000256" key="8">
    <source>
        <dbReference type="ARBA" id="ARBA00044185"/>
    </source>
</evidence>
<dbReference type="Pfam" id="PF13499">
    <property type="entry name" value="EF-hand_7"/>
    <property type="match status" value="2"/>
</dbReference>
<reference evidence="11" key="1">
    <citation type="submission" date="2025-08" db="UniProtKB">
        <authorList>
            <consortium name="RefSeq"/>
        </authorList>
    </citation>
    <scope>IDENTIFICATION</scope>
    <source>
        <tissue evidence="11">Sperm</tissue>
    </source>
</reference>
<feature type="domain" description="EF-hand" evidence="9">
    <location>
        <begin position="79"/>
        <end position="114"/>
    </location>
</feature>
<dbReference type="PANTHER" id="PTHR23048">
    <property type="entry name" value="MYOSIN LIGHT CHAIN 1, 3"/>
    <property type="match status" value="1"/>
</dbReference>
<evidence type="ECO:0000313" key="10">
    <source>
        <dbReference type="Proteomes" id="UP001318040"/>
    </source>
</evidence>
<keyword evidence="4" id="KW-0007">Acetylation</keyword>
<evidence type="ECO:0000259" key="9">
    <source>
        <dbReference type="PROSITE" id="PS50222"/>
    </source>
</evidence>
<dbReference type="AlphaFoldDB" id="A0AAJ7X5R4"/>
<dbReference type="GeneID" id="116949278"/>
<evidence type="ECO:0000256" key="6">
    <source>
        <dbReference type="ARBA" id="ARBA00037722"/>
    </source>
</evidence>
<dbReference type="SMART" id="SM00054">
    <property type="entry name" value="EFh"/>
    <property type="match status" value="3"/>
</dbReference>
<evidence type="ECO:0000313" key="11">
    <source>
        <dbReference type="RefSeq" id="XP_032822291.1"/>
    </source>
</evidence>
<keyword evidence="3" id="KW-0106">Calcium</keyword>
<dbReference type="CDD" id="cd00051">
    <property type="entry name" value="EFh"/>
    <property type="match status" value="1"/>
</dbReference>
<organism evidence="10 11">
    <name type="scientific">Petromyzon marinus</name>
    <name type="common">Sea lamprey</name>
    <dbReference type="NCBI Taxonomy" id="7757"/>
    <lineage>
        <taxon>Eukaryota</taxon>
        <taxon>Metazoa</taxon>
        <taxon>Chordata</taxon>
        <taxon>Craniata</taxon>
        <taxon>Vertebrata</taxon>
        <taxon>Cyclostomata</taxon>
        <taxon>Hyperoartia</taxon>
        <taxon>Petromyzontiformes</taxon>
        <taxon>Petromyzontidae</taxon>
        <taxon>Petromyzon</taxon>
    </lineage>
</organism>
<evidence type="ECO:0000256" key="4">
    <source>
        <dbReference type="ARBA" id="ARBA00022990"/>
    </source>
</evidence>
<name>A0AAJ7X5R4_PETMA</name>
<keyword evidence="5" id="KW-0514">Muscle protein</keyword>
<keyword evidence="2" id="KW-0677">Repeat</keyword>
<dbReference type="PROSITE" id="PS00018">
    <property type="entry name" value="EF_HAND_1"/>
    <property type="match status" value="3"/>
</dbReference>
<dbReference type="SUPFAM" id="SSF47473">
    <property type="entry name" value="EF-hand"/>
    <property type="match status" value="1"/>
</dbReference>
<proteinExistence type="inferred from homology"/>
<sequence>MCVGLATAGREGPLLKAAPSRVSPLLPWSPAAMEVEEQLTEEQRNEFKAAFEMVVQESEDGRLSCRELESVMRMLGQSPSPEELAAMIDEFDENGTGTIGFEEFLEMMVRCMKEEGKGKSEEELSDLFRMFDRNSDGYIDLEELKGMLEQTGEKVGEEDVQALMNDGDKNKDGRIDYDEFIEFMKEVE</sequence>
<evidence type="ECO:0000256" key="2">
    <source>
        <dbReference type="ARBA" id="ARBA00022737"/>
    </source>
</evidence>
<evidence type="ECO:0000256" key="3">
    <source>
        <dbReference type="ARBA" id="ARBA00022837"/>
    </source>
</evidence>
<dbReference type="GO" id="GO:0016460">
    <property type="term" value="C:myosin II complex"/>
    <property type="evidence" value="ECO:0007669"/>
    <property type="project" value="TreeGrafter"/>
</dbReference>
<dbReference type="InterPro" id="IPR050230">
    <property type="entry name" value="CALM/Myosin/TropC-like"/>
</dbReference>
<feature type="domain" description="EF-hand" evidence="9">
    <location>
        <begin position="155"/>
        <end position="188"/>
    </location>
</feature>
<keyword evidence="1" id="KW-0479">Metal-binding</keyword>
<keyword evidence="10" id="KW-1185">Reference proteome</keyword>
<protein>
    <recommendedName>
        <fullName evidence="8">Troponin C, slow skeletal and cardiac muscles</fullName>
    </recommendedName>
</protein>
<evidence type="ECO:0000256" key="5">
    <source>
        <dbReference type="ARBA" id="ARBA00023179"/>
    </source>
</evidence>
<dbReference type="Proteomes" id="UP001318040">
    <property type="component" value="Chromosome 36"/>
</dbReference>
<dbReference type="GO" id="GO:0005509">
    <property type="term" value="F:calcium ion binding"/>
    <property type="evidence" value="ECO:0007669"/>
    <property type="project" value="InterPro"/>
</dbReference>
<evidence type="ECO:0000256" key="7">
    <source>
        <dbReference type="ARBA" id="ARBA00038202"/>
    </source>
</evidence>